<gene>
    <name evidence="2" type="ORF">AVDCRST_MAG91-2351</name>
</gene>
<feature type="compositionally biased region" description="Basic and acidic residues" evidence="1">
    <location>
        <begin position="31"/>
        <end position="45"/>
    </location>
</feature>
<evidence type="ECO:0000256" key="1">
    <source>
        <dbReference type="SAM" id="MobiDB-lite"/>
    </source>
</evidence>
<organism evidence="2">
    <name type="scientific">uncultured Sphingomonadaceae bacterium</name>
    <dbReference type="NCBI Taxonomy" id="169976"/>
    <lineage>
        <taxon>Bacteria</taxon>
        <taxon>Pseudomonadati</taxon>
        <taxon>Pseudomonadota</taxon>
        <taxon>Alphaproteobacteria</taxon>
        <taxon>Sphingomonadales</taxon>
        <taxon>Sphingomonadaceae</taxon>
        <taxon>environmental samples</taxon>
    </lineage>
</organism>
<sequence>MVARQLAHHHKGEQPRIDVVAFTGLGERSDCRRGWEERASPERRPRGQNVGDAWQAA</sequence>
<evidence type="ECO:0000313" key="2">
    <source>
        <dbReference type="EMBL" id="CAA9523614.1"/>
    </source>
</evidence>
<dbReference type="EMBL" id="CADCVX010000427">
    <property type="protein sequence ID" value="CAA9523614.1"/>
    <property type="molecule type" value="Genomic_DNA"/>
</dbReference>
<proteinExistence type="predicted"/>
<accession>A0A6J4THJ8</accession>
<dbReference type="AlphaFoldDB" id="A0A6J4THJ8"/>
<reference evidence="2" key="1">
    <citation type="submission" date="2020-02" db="EMBL/GenBank/DDBJ databases">
        <authorList>
            <person name="Meier V. D."/>
        </authorList>
    </citation>
    <scope>NUCLEOTIDE SEQUENCE</scope>
    <source>
        <strain evidence="2">AVDCRST_MAG91</strain>
    </source>
</reference>
<name>A0A6J4THJ8_9SPHN</name>
<feature type="region of interest" description="Disordered" evidence="1">
    <location>
        <begin position="31"/>
        <end position="57"/>
    </location>
</feature>
<protein>
    <submittedName>
        <fullName evidence="2">Uncharacterized protein</fullName>
    </submittedName>
</protein>